<gene>
    <name evidence="7" type="ORF">LXT12_25350</name>
</gene>
<dbReference type="InterPro" id="IPR039425">
    <property type="entry name" value="RNA_pol_sigma-70-like"/>
</dbReference>
<dbReference type="SUPFAM" id="SSF88946">
    <property type="entry name" value="Sigma2 domain of RNA polymerase sigma factors"/>
    <property type="match status" value="1"/>
</dbReference>
<comment type="similarity">
    <text evidence="1">Belongs to the sigma-70 factor family. ECF subfamily.</text>
</comment>
<dbReference type="SUPFAM" id="SSF88659">
    <property type="entry name" value="Sigma3 and sigma4 domains of RNA polymerase sigma factors"/>
    <property type="match status" value="1"/>
</dbReference>
<evidence type="ECO:0000256" key="2">
    <source>
        <dbReference type="ARBA" id="ARBA00023015"/>
    </source>
</evidence>
<dbReference type="Pfam" id="PF04542">
    <property type="entry name" value="Sigma70_r2"/>
    <property type="match status" value="1"/>
</dbReference>
<dbReference type="Pfam" id="PF08281">
    <property type="entry name" value="Sigma70_r4_2"/>
    <property type="match status" value="1"/>
</dbReference>
<name>A0ABS8XI97_9BURK</name>
<evidence type="ECO:0000256" key="3">
    <source>
        <dbReference type="ARBA" id="ARBA00023082"/>
    </source>
</evidence>
<dbReference type="InterPro" id="IPR014284">
    <property type="entry name" value="RNA_pol_sigma-70_dom"/>
</dbReference>
<sequence length="163" mass="18427">MKAPRVDRWQEIFARVRGALKRRGRNSHDADDLVQEAWVRLACYEKDQVVQQPEAFLMRAALNLSIDAHRAQLTHGEEVLVEDVVIIDVSPPADALVLARERMARLSEGMSRLTETTRSVFLAHRVEGQTYAEIARDLGITISAVQKHVAKATLQLTAWMDGW</sequence>
<dbReference type="NCBIfam" id="TIGR02937">
    <property type="entry name" value="sigma70-ECF"/>
    <property type="match status" value="1"/>
</dbReference>
<dbReference type="PANTHER" id="PTHR43133">
    <property type="entry name" value="RNA POLYMERASE ECF-TYPE SIGMA FACTO"/>
    <property type="match status" value="1"/>
</dbReference>
<dbReference type="Proteomes" id="UP001201463">
    <property type="component" value="Unassembled WGS sequence"/>
</dbReference>
<dbReference type="InterPro" id="IPR013325">
    <property type="entry name" value="RNA_pol_sigma_r2"/>
</dbReference>
<keyword evidence="3" id="KW-0731">Sigma factor</keyword>
<keyword evidence="8" id="KW-1185">Reference proteome</keyword>
<dbReference type="CDD" id="cd06171">
    <property type="entry name" value="Sigma70_r4"/>
    <property type="match status" value="1"/>
</dbReference>
<evidence type="ECO:0000313" key="7">
    <source>
        <dbReference type="EMBL" id="MCE4540572.1"/>
    </source>
</evidence>
<evidence type="ECO:0000259" key="5">
    <source>
        <dbReference type="Pfam" id="PF04542"/>
    </source>
</evidence>
<accession>A0ABS8XI97</accession>
<dbReference type="PANTHER" id="PTHR43133:SF63">
    <property type="entry name" value="RNA POLYMERASE SIGMA FACTOR FECI-RELATED"/>
    <property type="match status" value="1"/>
</dbReference>
<protein>
    <submittedName>
        <fullName evidence="7">RNA polymerase sigma factor</fullName>
    </submittedName>
</protein>
<keyword evidence="4" id="KW-0804">Transcription</keyword>
<proteinExistence type="inferred from homology"/>
<dbReference type="EMBL" id="JAJTWT010000018">
    <property type="protein sequence ID" value="MCE4540572.1"/>
    <property type="molecule type" value="Genomic_DNA"/>
</dbReference>
<dbReference type="InterPro" id="IPR013249">
    <property type="entry name" value="RNA_pol_sigma70_r4_t2"/>
</dbReference>
<dbReference type="InterPro" id="IPR013324">
    <property type="entry name" value="RNA_pol_sigma_r3/r4-like"/>
</dbReference>
<feature type="domain" description="RNA polymerase sigma factor 70 region 4 type 2" evidence="6">
    <location>
        <begin position="106"/>
        <end position="152"/>
    </location>
</feature>
<dbReference type="RefSeq" id="WP_233395076.1">
    <property type="nucleotide sequence ID" value="NZ_JAJTWT010000018.1"/>
</dbReference>
<keyword evidence="2" id="KW-0805">Transcription regulation</keyword>
<reference evidence="7 8" key="1">
    <citation type="submission" date="2021-12" db="EMBL/GenBank/DDBJ databases">
        <title>Genome seq of p7.</title>
        <authorList>
            <person name="Seo T."/>
        </authorList>
    </citation>
    <scope>NUCLEOTIDE SEQUENCE [LARGE SCALE GENOMIC DNA]</scope>
    <source>
        <strain evidence="7 8">P7</strain>
    </source>
</reference>
<evidence type="ECO:0000256" key="1">
    <source>
        <dbReference type="ARBA" id="ARBA00010641"/>
    </source>
</evidence>
<dbReference type="InterPro" id="IPR036388">
    <property type="entry name" value="WH-like_DNA-bd_sf"/>
</dbReference>
<evidence type="ECO:0000313" key="8">
    <source>
        <dbReference type="Proteomes" id="UP001201463"/>
    </source>
</evidence>
<dbReference type="InterPro" id="IPR007627">
    <property type="entry name" value="RNA_pol_sigma70_r2"/>
</dbReference>
<comment type="caution">
    <text evidence="7">The sequence shown here is derived from an EMBL/GenBank/DDBJ whole genome shotgun (WGS) entry which is preliminary data.</text>
</comment>
<evidence type="ECO:0000256" key="4">
    <source>
        <dbReference type="ARBA" id="ARBA00023163"/>
    </source>
</evidence>
<dbReference type="Gene3D" id="1.10.10.10">
    <property type="entry name" value="Winged helix-like DNA-binding domain superfamily/Winged helix DNA-binding domain"/>
    <property type="match status" value="1"/>
</dbReference>
<evidence type="ECO:0000259" key="6">
    <source>
        <dbReference type="Pfam" id="PF08281"/>
    </source>
</evidence>
<feature type="domain" description="RNA polymerase sigma-70 region 2" evidence="5">
    <location>
        <begin position="15"/>
        <end position="72"/>
    </location>
</feature>
<dbReference type="Gene3D" id="1.10.1740.10">
    <property type="match status" value="1"/>
</dbReference>
<organism evidence="7 8">
    <name type="scientific">Pelomonas caseinilytica</name>
    <dbReference type="NCBI Taxonomy" id="2906763"/>
    <lineage>
        <taxon>Bacteria</taxon>
        <taxon>Pseudomonadati</taxon>
        <taxon>Pseudomonadota</taxon>
        <taxon>Betaproteobacteria</taxon>
        <taxon>Burkholderiales</taxon>
        <taxon>Sphaerotilaceae</taxon>
        <taxon>Roseateles</taxon>
    </lineage>
</organism>